<evidence type="ECO:0000256" key="1">
    <source>
        <dbReference type="SAM" id="Phobius"/>
    </source>
</evidence>
<keyword evidence="3" id="KW-1185">Reference proteome</keyword>
<dbReference type="InterPro" id="IPR021924">
    <property type="entry name" value="DUF3537"/>
</dbReference>
<dbReference type="OrthoDB" id="1897957at2759"/>
<feature type="transmembrane region" description="Helical" evidence="1">
    <location>
        <begin position="290"/>
        <end position="309"/>
    </location>
</feature>
<dbReference type="AlphaFoldDB" id="A0A2H9ZY18"/>
<evidence type="ECO:0000313" key="2">
    <source>
        <dbReference type="EMBL" id="PKA48162.1"/>
    </source>
</evidence>
<accession>A0A2H9ZY18</accession>
<feature type="transmembrane region" description="Helical" evidence="1">
    <location>
        <begin position="256"/>
        <end position="278"/>
    </location>
</feature>
<dbReference type="STRING" id="1088818.A0A2H9ZY18"/>
<keyword evidence="1" id="KW-0472">Membrane</keyword>
<feature type="transmembrane region" description="Helical" evidence="1">
    <location>
        <begin position="186"/>
        <end position="211"/>
    </location>
</feature>
<proteinExistence type="predicted"/>
<dbReference type="Pfam" id="PF12056">
    <property type="entry name" value="DUF3537"/>
    <property type="match status" value="1"/>
</dbReference>
<dbReference type="PANTHER" id="PTHR31963:SF2">
    <property type="entry name" value="ZINC FINGER CONSTANS-LIKE PROTEIN (DUF3537)"/>
    <property type="match status" value="1"/>
</dbReference>
<gene>
    <name evidence="2" type="ORF">AXF42_Ash020507</name>
</gene>
<keyword evidence="1" id="KW-0812">Transmembrane</keyword>
<reference evidence="2 3" key="1">
    <citation type="journal article" date="2017" name="Nature">
        <title>The Apostasia genome and the evolution of orchids.</title>
        <authorList>
            <person name="Zhang G.Q."/>
            <person name="Liu K.W."/>
            <person name="Li Z."/>
            <person name="Lohaus R."/>
            <person name="Hsiao Y.Y."/>
            <person name="Niu S.C."/>
            <person name="Wang J.Y."/>
            <person name="Lin Y.C."/>
            <person name="Xu Q."/>
            <person name="Chen L.J."/>
            <person name="Yoshida K."/>
            <person name="Fujiwara S."/>
            <person name="Wang Z.W."/>
            <person name="Zhang Y.Q."/>
            <person name="Mitsuda N."/>
            <person name="Wang M."/>
            <person name="Liu G.H."/>
            <person name="Pecoraro L."/>
            <person name="Huang H.X."/>
            <person name="Xiao X.J."/>
            <person name="Lin M."/>
            <person name="Wu X.Y."/>
            <person name="Wu W.L."/>
            <person name="Chen Y.Y."/>
            <person name="Chang S.B."/>
            <person name="Sakamoto S."/>
            <person name="Ohme-Takagi M."/>
            <person name="Yagi M."/>
            <person name="Zeng S.J."/>
            <person name="Shen C.Y."/>
            <person name="Yeh C.M."/>
            <person name="Luo Y.B."/>
            <person name="Tsai W.C."/>
            <person name="Van de Peer Y."/>
            <person name="Liu Z.J."/>
        </authorList>
    </citation>
    <scope>NUCLEOTIDE SEQUENCE [LARGE SCALE GENOMIC DNA]</scope>
    <source>
        <strain evidence="3">cv. Shenzhen</strain>
        <tissue evidence="2">Stem</tissue>
    </source>
</reference>
<protein>
    <submittedName>
        <fullName evidence="2">Uncharacterized protein</fullName>
    </submittedName>
</protein>
<feature type="transmembrane region" description="Helical" evidence="1">
    <location>
        <begin position="149"/>
        <end position="166"/>
    </location>
</feature>
<feature type="transmembrane region" description="Helical" evidence="1">
    <location>
        <begin position="390"/>
        <end position="407"/>
    </location>
</feature>
<keyword evidence="1" id="KW-1133">Transmembrane helix</keyword>
<dbReference type="EMBL" id="KZ452966">
    <property type="protein sequence ID" value="PKA48162.1"/>
    <property type="molecule type" value="Genomic_DNA"/>
</dbReference>
<dbReference type="PANTHER" id="PTHR31963">
    <property type="entry name" value="RAS GUANINE NUCLEOTIDE EXCHANGE FACTOR K"/>
    <property type="match status" value="1"/>
</dbReference>
<dbReference type="Proteomes" id="UP000236161">
    <property type="component" value="Unassembled WGS sequence"/>
</dbReference>
<feature type="transmembrane region" description="Helical" evidence="1">
    <location>
        <begin position="54"/>
        <end position="78"/>
    </location>
</feature>
<feature type="transmembrane region" description="Helical" evidence="1">
    <location>
        <begin position="98"/>
        <end position="118"/>
    </location>
</feature>
<feature type="transmembrane region" description="Helical" evidence="1">
    <location>
        <begin position="413"/>
        <end position="434"/>
    </location>
</feature>
<organism evidence="2 3">
    <name type="scientific">Apostasia shenzhenica</name>
    <dbReference type="NCBI Taxonomy" id="1088818"/>
    <lineage>
        <taxon>Eukaryota</taxon>
        <taxon>Viridiplantae</taxon>
        <taxon>Streptophyta</taxon>
        <taxon>Embryophyta</taxon>
        <taxon>Tracheophyta</taxon>
        <taxon>Spermatophyta</taxon>
        <taxon>Magnoliopsida</taxon>
        <taxon>Liliopsida</taxon>
        <taxon>Asparagales</taxon>
        <taxon>Orchidaceae</taxon>
        <taxon>Apostasioideae</taxon>
        <taxon>Apostasia</taxon>
    </lineage>
</organism>
<evidence type="ECO:0000313" key="3">
    <source>
        <dbReference type="Proteomes" id="UP000236161"/>
    </source>
</evidence>
<sequence length="438" mass="49559">MARDADNLPLEGERRSSMDSGASLLQPFKTDLDRSLRRFELFLSLLGFHPHSSVVIILLSATAFLALGIAAPVSTIVLTRCPLGGCEGYRIERFEVTVLVFEALLAAFSLACISRNLFKYDIRKFLFVDQHHGQMDRFHKEYVRKIQSFFQLLLWWILPCFLVKIVREIIRFENISSSSSWKAIVVFLLSIASWIYLIPIFLSSCLLFYLVCNLQVIHFEDYGRLFERDLDTMVLLEEHVRLRYCLSKISHRFRGFLLSMFLFVTASQFVVLIQITGFNERLSFTNAGDLAIASVVQVVGIVLCLHSAAKMSHRAQGIGSLVSKWHALRTCASDDTSQGRSNSYGNLECLPASQMIEYSESDLESVENNITVHASSQPVSCTSSYQKRQALVMYLHSNAGGITIYGWTIDRMLLNTIVFLEISLVLFVLGKTLVITSK</sequence>
<name>A0A2H9ZY18_9ASPA</name>